<dbReference type="Pfam" id="PF01841">
    <property type="entry name" value="Transglut_core"/>
    <property type="match status" value="1"/>
</dbReference>
<dbReference type="SUPFAM" id="SSF54001">
    <property type="entry name" value="Cysteine proteinases"/>
    <property type="match status" value="1"/>
</dbReference>
<sequence length="234" mass="26025">MGYKKASSLCSAESQVGSLCDLFSNHSCRRDYIPRLFNEIDMSSSPNPDDYLGHCEDIDADHPDIVECARKLTGASIEQTAKNCFEFVRDSIQHTGDEQRNPVTCRASDVLLHGIGYCYAKSHLLCALLRANQIPAGMCYQRLSIDGDGAPFCLHGLNAVHLPGHGWFRVDARGNKPGVNAQFDPPHEQLAFGTDLEGERDLPEIWPTPHPDVAERLRRHDDWLELSNDLPDVG</sequence>
<comment type="caution">
    <text evidence="2">The sequence shown here is derived from an EMBL/GenBank/DDBJ whole genome shotgun (WGS) entry which is preliminary data.</text>
</comment>
<protein>
    <submittedName>
        <fullName evidence="2">Lipoprotein</fullName>
    </submittedName>
</protein>
<dbReference type="InterPro" id="IPR002931">
    <property type="entry name" value="Transglutaminase-like"/>
</dbReference>
<dbReference type="PANTHER" id="PTHR33490:SF3">
    <property type="entry name" value="CONSERVED INTEGRAL MEMBRANE PROTEIN"/>
    <property type="match status" value="1"/>
</dbReference>
<accession>F2AMJ5</accession>
<dbReference type="PATRIC" id="fig|991778.3.peg.941"/>
<dbReference type="InterPro" id="IPR038765">
    <property type="entry name" value="Papain-like_cys_pep_sf"/>
</dbReference>
<proteinExistence type="predicted"/>
<dbReference type="EMBL" id="AFAR01000054">
    <property type="protein sequence ID" value="EGF29107.1"/>
    <property type="molecule type" value="Genomic_DNA"/>
</dbReference>
<dbReference type="PANTHER" id="PTHR33490">
    <property type="entry name" value="BLR5614 PROTEIN-RELATED"/>
    <property type="match status" value="1"/>
</dbReference>
<feature type="domain" description="Transglutaminase-like" evidence="1">
    <location>
        <begin position="78"/>
        <end position="172"/>
    </location>
</feature>
<name>F2AMJ5_RHOBT</name>
<dbReference type="AlphaFoldDB" id="F2AMJ5"/>
<keyword evidence="2" id="KW-0449">Lipoprotein</keyword>
<evidence type="ECO:0000313" key="2">
    <source>
        <dbReference type="EMBL" id="EGF29107.1"/>
    </source>
</evidence>
<organism evidence="2 3">
    <name type="scientific">Rhodopirellula baltica WH47</name>
    <dbReference type="NCBI Taxonomy" id="991778"/>
    <lineage>
        <taxon>Bacteria</taxon>
        <taxon>Pseudomonadati</taxon>
        <taxon>Planctomycetota</taxon>
        <taxon>Planctomycetia</taxon>
        <taxon>Pirellulales</taxon>
        <taxon>Pirellulaceae</taxon>
        <taxon>Rhodopirellula</taxon>
    </lineage>
</organism>
<gene>
    <name evidence="2" type="ORF">RBWH47_05509</name>
</gene>
<evidence type="ECO:0000259" key="1">
    <source>
        <dbReference type="Pfam" id="PF01841"/>
    </source>
</evidence>
<dbReference type="Gene3D" id="3.10.620.30">
    <property type="match status" value="1"/>
</dbReference>
<reference evidence="2 3" key="1">
    <citation type="journal article" date="2013" name="Mar. Genomics">
        <title>Expression of sulfatases in Rhodopirellula baltica and the diversity of sulfatases in the genus Rhodopirellula.</title>
        <authorList>
            <person name="Wegner C.E."/>
            <person name="Richter-Heitmann T."/>
            <person name="Klindworth A."/>
            <person name="Klockow C."/>
            <person name="Richter M."/>
            <person name="Achstetter T."/>
            <person name="Glockner F.O."/>
            <person name="Harder J."/>
        </authorList>
    </citation>
    <scope>NUCLEOTIDE SEQUENCE [LARGE SCALE GENOMIC DNA]</scope>
    <source>
        <strain evidence="2 3">WH47</strain>
    </source>
</reference>
<evidence type="ECO:0000313" key="3">
    <source>
        <dbReference type="Proteomes" id="UP000006222"/>
    </source>
</evidence>
<dbReference type="Proteomes" id="UP000006222">
    <property type="component" value="Unassembled WGS sequence"/>
</dbReference>